<dbReference type="GO" id="GO:0005524">
    <property type="term" value="F:ATP binding"/>
    <property type="evidence" value="ECO:0007669"/>
    <property type="project" value="UniProtKB-KW"/>
</dbReference>
<dbReference type="Gene3D" id="3.30.565.10">
    <property type="entry name" value="Histidine kinase-like ATPase, C-terminal domain"/>
    <property type="match status" value="1"/>
</dbReference>
<dbReference type="Proteomes" id="UP001165427">
    <property type="component" value="Unassembled WGS sequence"/>
</dbReference>
<dbReference type="AlphaFoldDB" id="A0AA41UJL7"/>
<comment type="catalytic activity">
    <reaction evidence="1">
        <text>ATP + protein L-histidine = ADP + protein N-phospho-L-histidine.</text>
        <dbReference type="EC" id="2.7.13.3"/>
    </reaction>
</comment>
<dbReference type="SUPFAM" id="SSF55874">
    <property type="entry name" value="ATPase domain of HSP90 chaperone/DNA topoisomerase II/histidine kinase"/>
    <property type="match status" value="1"/>
</dbReference>
<dbReference type="EMBL" id="JALJRB010000007">
    <property type="protein sequence ID" value="MCJ8500637.1"/>
    <property type="molecule type" value="Genomic_DNA"/>
</dbReference>
<dbReference type="InterPro" id="IPR003661">
    <property type="entry name" value="HisK_dim/P_dom"/>
</dbReference>
<gene>
    <name evidence="5" type="ORF">MRX98_08645</name>
</gene>
<keyword evidence="5" id="KW-0547">Nucleotide-binding</keyword>
<protein>
    <recommendedName>
        <fullName evidence="2">histidine kinase</fullName>
        <ecNumber evidence="2">2.7.13.3</ecNumber>
    </recommendedName>
</protein>
<proteinExistence type="predicted"/>
<evidence type="ECO:0000256" key="3">
    <source>
        <dbReference type="ARBA" id="ARBA00022553"/>
    </source>
</evidence>
<dbReference type="CDD" id="cd00082">
    <property type="entry name" value="HisKA"/>
    <property type="match status" value="2"/>
</dbReference>
<dbReference type="InterPro" id="IPR003018">
    <property type="entry name" value="GAF"/>
</dbReference>
<dbReference type="EC" id="2.7.13.3" evidence="2"/>
<dbReference type="PANTHER" id="PTHR43547">
    <property type="entry name" value="TWO-COMPONENT HISTIDINE KINASE"/>
    <property type="match status" value="1"/>
</dbReference>
<dbReference type="PROSITE" id="PS50109">
    <property type="entry name" value="HIS_KIN"/>
    <property type="match status" value="1"/>
</dbReference>
<name>A0AA41UJL7_9BACT</name>
<reference evidence="5" key="1">
    <citation type="submission" date="2022-04" db="EMBL/GenBank/DDBJ databases">
        <title>Desulfatitalea alkaliphila sp. nov., a novel anaerobic sulfate-reducing bacterium isolated from terrestrial mud volcano, Taman Peninsula, Russia.</title>
        <authorList>
            <person name="Khomyakova M.A."/>
            <person name="Merkel A.Y."/>
            <person name="Slobodkin A.I."/>
        </authorList>
    </citation>
    <scope>NUCLEOTIDE SEQUENCE</scope>
    <source>
        <strain evidence="5">M08but</strain>
    </source>
</reference>
<dbReference type="SMART" id="SM00387">
    <property type="entry name" value="HATPase_c"/>
    <property type="match status" value="1"/>
</dbReference>
<dbReference type="SUPFAM" id="SSF47384">
    <property type="entry name" value="Homodimeric domain of signal transducing histidine kinase"/>
    <property type="match status" value="2"/>
</dbReference>
<dbReference type="RefSeq" id="WP_246905593.1">
    <property type="nucleotide sequence ID" value="NZ_JALJRB010000007.1"/>
</dbReference>
<accession>A0AA41UJL7</accession>
<dbReference type="Gene3D" id="3.30.450.40">
    <property type="match status" value="1"/>
</dbReference>
<dbReference type="SUPFAM" id="SSF55781">
    <property type="entry name" value="GAF domain-like"/>
    <property type="match status" value="1"/>
</dbReference>
<dbReference type="PRINTS" id="PR00344">
    <property type="entry name" value="BCTRLSENSOR"/>
</dbReference>
<keyword evidence="6" id="KW-1185">Reference proteome</keyword>
<organism evidence="5 6">
    <name type="scientific">Desulfatitalea alkaliphila</name>
    <dbReference type="NCBI Taxonomy" id="2929485"/>
    <lineage>
        <taxon>Bacteria</taxon>
        <taxon>Pseudomonadati</taxon>
        <taxon>Thermodesulfobacteriota</taxon>
        <taxon>Desulfobacteria</taxon>
        <taxon>Desulfobacterales</taxon>
        <taxon>Desulfosarcinaceae</taxon>
        <taxon>Desulfatitalea</taxon>
    </lineage>
</organism>
<evidence type="ECO:0000256" key="1">
    <source>
        <dbReference type="ARBA" id="ARBA00000085"/>
    </source>
</evidence>
<dbReference type="Pfam" id="PF13185">
    <property type="entry name" value="GAF_2"/>
    <property type="match status" value="1"/>
</dbReference>
<dbReference type="SMART" id="SM00388">
    <property type="entry name" value="HisKA"/>
    <property type="match status" value="2"/>
</dbReference>
<dbReference type="GO" id="GO:0000155">
    <property type="term" value="F:phosphorelay sensor kinase activity"/>
    <property type="evidence" value="ECO:0007669"/>
    <property type="project" value="InterPro"/>
</dbReference>
<sequence>MLKQDRNQLPYPVAKTALLARLCRTCGQWRQEDLLLEQIVDAIPQLLDSQGSMMLLLDQSQTGLLIPAVRLVGPADTQSLASIRLPAALEMAGEVCRTGQPLIQHDFGNSAYAKTLAPTSLHHRITDRLDVPLQLQSQTIGTLCAINKTKGHFGAQDVDLLSALAGLCALGLETIRRRKNAVTADLRMEAFDHARDRVINDVSHALKTPLAVLTASLKLLEKFLVCLPDRQWQPIFQRSQRNLTRLLRIEYDLEDILRRTTEDGPNLDPDAPEKDHFFEQVNIPFLVHELKEPISVIETASRMLLDRQPTDHPMAPAQHRFIQRIVRNTRKARDMLGALLEVGRAQANTFQCESFAPCELLQSLILDIIEFQAPELNDALSDLPETSVKIAALAKAGIRLDVTPLAATIRMAHDETKFRQVVGNLLKNALYHRRHHVLIHLSCQREQVTVAVRDDGPGIAPAYHETIFQRYKQVASSDSVARAGHGLGLAIARTLARSMGGDITLESELGQGAVFRLTLPISFACENVTDFKKRLNSR</sequence>
<dbReference type="InterPro" id="IPR003594">
    <property type="entry name" value="HATPase_dom"/>
</dbReference>
<evidence type="ECO:0000256" key="2">
    <source>
        <dbReference type="ARBA" id="ARBA00012438"/>
    </source>
</evidence>
<dbReference type="PANTHER" id="PTHR43547:SF2">
    <property type="entry name" value="HYBRID SIGNAL TRANSDUCTION HISTIDINE KINASE C"/>
    <property type="match status" value="1"/>
</dbReference>
<evidence type="ECO:0000313" key="6">
    <source>
        <dbReference type="Proteomes" id="UP001165427"/>
    </source>
</evidence>
<dbReference type="InterPro" id="IPR036097">
    <property type="entry name" value="HisK_dim/P_sf"/>
</dbReference>
<comment type="caution">
    <text evidence="5">The sequence shown here is derived from an EMBL/GenBank/DDBJ whole genome shotgun (WGS) entry which is preliminary data.</text>
</comment>
<dbReference type="Pfam" id="PF02518">
    <property type="entry name" value="HATPase_c"/>
    <property type="match status" value="1"/>
</dbReference>
<dbReference type="Gene3D" id="1.10.287.130">
    <property type="match status" value="2"/>
</dbReference>
<evidence type="ECO:0000259" key="4">
    <source>
        <dbReference type="PROSITE" id="PS50109"/>
    </source>
</evidence>
<feature type="domain" description="Histidine kinase" evidence="4">
    <location>
        <begin position="285"/>
        <end position="523"/>
    </location>
</feature>
<dbReference type="SMART" id="SM00065">
    <property type="entry name" value="GAF"/>
    <property type="match status" value="1"/>
</dbReference>
<dbReference type="InterPro" id="IPR005467">
    <property type="entry name" value="His_kinase_dom"/>
</dbReference>
<keyword evidence="5" id="KW-0067">ATP-binding</keyword>
<keyword evidence="3" id="KW-0597">Phosphoprotein</keyword>
<dbReference type="InterPro" id="IPR029016">
    <property type="entry name" value="GAF-like_dom_sf"/>
</dbReference>
<dbReference type="InterPro" id="IPR036890">
    <property type="entry name" value="HATPase_C_sf"/>
</dbReference>
<dbReference type="Pfam" id="PF00512">
    <property type="entry name" value="HisKA"/>
    <property type="match status" value="1"/>
</dbReference>
<dbReference type="InterPro" id="IPR004358">
    <property type="entry name" value="Sig_transdc_His_kin-like_C"/>
</dbReference>
<evidence type="ECO:0000313" key="5">
    <source>
        <dbReference type="EMBL" id="MCJ8500637.1"/>
    </source>
</evidence>